<dbReference type="Proteomes" id="UP000054771">
    <property type="component" value="Unassembled WGS sequence"/>
</dbReference>
<evidence type="ECO:0000313" key="3">
    <source>
        <dbReference type="Proteomes" id="UP000054771"/>
    </source>
</evidence>
<evidence type="ECO:0000256" key="1">
    <source>
        <dbReference type="SAM" id="MobiDB-lite"/>
    </source>
</evidence>
<feature type="region of interest" description="Disordered" evidence="1">
    <location>
        <begin position="483"/>
        <end position="507"/>
    </location>
</feature>
<dbReference type="AlphaFoldDB" id="A0A0U5G3V0"/>
<proteinExistence type="predicted"/>
<keyword evidence="3" id="KW-1185">Reference proteome</keyword>
<organism evidence="2 3">
    <name type="scientific">Aspergillus calidoustus</name>
    <dbReference type="NCBI Taxonomy" id="454130"/>
    <lineage>
        <taxon>Eukaryota</taxon>
        <taxon>Fungi</taxon>
        <taxon>Dikarya</taxon>
        <taxon>Ascomycota</taxon>
        <taxon>Pezizomycotina</taxon>
        <taxon>Eurotiomycetes</taxon>
        <taxon>Eurotiomycetidae</taxon>
        <taxon>Eurotiales</taxon>
        <taxon>Aspergillaceae</taxon>
        <taxon>Aspergillus</taxon>
        <taxon>Aspergillus subgen. Nidulantes</taxon>
    </lineage>
</organism>
<protein>
    <submittedName>
        <fullName evidence="2">Uncharacterized protein</fullName>
    </submittedName>
</protein>
<dbReference type="EMBL" id="CDMC01000005">
    <property type="protein sequence ID" value="CEL05597.1"/>
    <property type="molecule type" value="Genomic_DNA"/>
</dbReference>
<accession>A0A0U5G3V0</accession>
<feature type="region of interest" description="Disordered" evidence="1">
    <location>
        <begin position="234"/>
        <end position="268"/>
    </location>
</feature>
<dbReference type="OrthoDB" id="3786931at2759"/>
<sequence>MPGRTKQKYPVSIPELSETEIKLLIEALQTDTPQSIFTQNAKTYVEHTHTAIRSLPPSLRAKIGIHLIPTPAFFSTAALCSVHKGLNKYIISHFIRMIKREVKGHLGSLTEYTWEPPKPYLDVVICTLRSLAGMWCSPSSSGDTICPKNPVPYQANKCEACMMARILMDQKCVQYLRATVLSRIRTTCNYRAPKLRRVTDTIIRTYDKGQQQEIIMSSSKIAFELKRARKEAHHIKTGHLRGNLKDKHEYLSQPRSRSLDDDDADSPDCRPVSSITVDFCMIQEAPPPEEKAIGPQEMGQFSQNHSQPIDLHETENASHTTGFSLSDDLFMSPEEAAFANNPENEEERQQDILLEIIESYMDLRNSSLISPQSASALAQPYIISPLSPRKNDYPTFLHMGTGAKNEYDSRDTIISRLRTPPRHGVDWDPFLKRGKMGSPMDKLISQIGHLLDEQDGLGSRTASERAESYIAIIPERGEVYTTDGDDEAAIERRREPSDSIWQSTNGI</sequence>
<name>A0A0U5G3V0_ASPCI</name>
<gene>
    <name evidence="2" type="ORF">ASPCAL06715</name>
</gene>
<evidence type="ECO:0000313" key="2">
    <source>
        <dbReference type="EMBL" id="CEL05597.1"/>
    </source>
</evidence>
<reference evidence="3" key="1">
    <citation type="journal article" date="2016" name="Genome Announc.">
        <title>Draft genome sequences of fungus Aspergillus calidoustus.</title>
        <authorList>
            <person name="Horn F."/>
            <person name="Linde J."/>
            <person name="Mattern D.J."/>
            <person name="Walther G."/>
            <person name="Guthke R."/>
            <person name="Scherlach K."/>
            <person name="Martin K."/>
            <person name="Brakhage A.A."/>
            <person name="Petzke L."/>
            <person name="Valiante V."/>
        </authorList>
    </citation>
    <scope>NUCLEOTIDE SEQUENCE [LARGE SCALE GENOMIC DNA]</scope>
    <source>
        <strain evidence="3">SF006504</strain>
    </source>
</reference>